<reference evidence="1 2" key="1">
    <citation type="submission" date="2016-10" db="EMBL/GenBank/DDBJ databases">
        <authorList>
            <person name="Cai Z."/>
        </authorList>
    </citation>
    <scope>NUCLEOTIDE SEQUENCE [LARGE SCALE GENOMIC DNA]</scope>
</reference>
<dbReference type="AlphaFoldDB" id="A0A383VAJ2"/>
<evidence type="ECO:0000313" key="2">
    <source>
        <dbReference type="Proteomes" id="UP000256970"/>
    </source>
</evidence>
<protein>
    <submittedName>
        <fullName evidence="1">Uncharacterized protein</fullName>
    </submittedName>
</protein>
<evidence type="ECO:0000313" key="1">
    <source>
        <dbReference type="EMBL" id="SZX61963.1"/>
    </source>
</evidence>
<proteinExistence type="predicted"/>
<keyword evidence="2" id="KW-1185">Reference proteome</keyword>
<dbReference type="Proteomes" id="UP000256970">
    <property type="component" value="Unassembled WGS sequence"/>
</dbReference>
<dbReference type="EMBL" id="FNXT01000186">
    <property type="protein sequence ID" value="SZX61963.1"/>
    <property type="molecule type" value="Genomic_DNA"/>
</dbReference>
<organism evidence="1 2">
    <name type="scientific">Tetradesmus obliquus</name>
    <name type="common">Green alga</name>
    <name type="synonym">Acutodesmus obliquus</name>
    <dbReference type="NCBI Taxonomy" id="3088"/>
    <lineage>
        <taxon>Eukaryota</taxon>
        <taxon>Viridiplantae</taxon>
        <taxon>Chlorophyta</taxon>
        <taxon>core chlorophytes</taxon>
        <taxon>Chlorophyceae</taxon>
        <taxon>CS clade</taxon>
        <taxon>Sphaeropleales</taxon>
        <taxon>Scenedesmaceae</taxon>
        <taxon>Tetradesmus</taxon>
    </lineage>
</organism>
<sequence length="242" mass="25116">MAQAAHPGPAVAAGEVLLSLTETPDLLHALSSEQHVDALVGIVQSRAPAMTLAAKALAQLACEMPAVLPLLAAPGRTEAMNSMLDIQQELLGCAADSPSAKQLLELVHWLCVVSAACKGTPRFLPGLIRCLQQPALTLALFAELEALAVHKTGQASLAPYIRHVRQAVAAPQFLADASLQARLSSMEAAVRAAARQYQRFFCSSESASTPCGDAACKTASAHAAALDSSRARECGAVMASRG</sequence>
<accession>A0A383VAJ2</accession>
<name>A0A383VAJ2_TETOB</name>
<gene>
    <name evidence="1" type="ORF">BQ4739_LOCUS2513</name>
</gene>